<evidence type="ECO:0000313" key="4">
    <source>
        <dbReference type="EMBL" id="QEL17079.1"/>
    </source>
</evidence>
<keyword evidence="5" id="KW-1185">Reference proteome</keyword>
<evidence type="ECO:0000313" key="5">
    <source>
        <dbReference type="Proteomes" id="UP000324974"/>
    </source>
</evidence>
<protein>
    <recommendedName>
        <fullName evidence="3">Recombinase domain-containing protein</fullName>
    </recommendedName>
</protein>
<dbReference type="OrthoDB" id="9781670at2"/>
<sequence length="489" mass="56855">MPDGSRHERDVPPRKAETDRIVYVPSYDRSRMDTVKYVFTTFATESITAARFAIRLNELGMLRYGRPWLRMTVEDMLQNPVYIGMVRLNKTSRGEFTRYDGEQLVAASNQDRKTRRNPVEQQIIVQGKHEAVIDLPVWETVNNKLQGRGRRPRPPRLDDLWLRGILVCAGCDKPMHVGRTSSTKGYVCGSYYMYNQTRSQKYSTGCGRNWIAHDTAEQLILAQVGDISDRLQRPEDRMVRNELVLNLLGGNRDIELLLMRAVRDYLKGMEELFERANHTKFLREIYAPADRVKGTVRDTELAELIAAHADDDLSPERAKKLFVLFEEEKVKLAKKKVAELREEYAVWVRAKGRAETERELQTSRERVVEMDGQLREWEERLIPLEDRLAELRATVAEREKKIDEYWDILGGKNNRRKAEVVREMFSAVALHFRQVKRPKSVLTILLPEETEFRVNLKGDSSPRNCPRSRGTRPTGTPRLRGFRRRSPRS</sequence>
<dbReference type="GO" id="GO:0003677">
    <property type="term" value="F:DNA binding"/>
    <property type="evidence" value="ECO:0007669"/>
    <property type="project" value="InterPro"/>
</dbReference>
<evidence type="ECO:0000256" key="1">
    <source>
        <dbReference type="SAM" id="Coils"/>
    </source>
</evidence>
<dbReference type="PANTHER" id="PTHR30461">
    <property type="entry name" value="DNA-INVERTASE FROM LAMBDOID PROPHAGE"/>
    <property type="match status" value="1"/>
</dbReference>
<proteinExistence type="predicted"/>
<dbReference type="Gene3D" id="3.90.1750.20">
    <property type="entry name" value="Putative Large Serine Recombinase, Chain B, Domain 2"/>
    <property type="match status" value="1"/>
</dbReference>
<name>A0A5C1ACF8_9BACT</name>
<gene>
    <name evidence="4" type="ORF">PX52LOC_04055</name>
</gene>
<dbReference type="InterPro" id="IPR025827">
    <property type="entry name" value="Zn_ribbon_recom_dom"/>
</dbReference>
<evidence type="ECO:0000256" key="2">
    <source>
        <dbReference type="SAM" id="MobiDB-lite"/>
    </source>
</evidence>
<dbReference type="Pfam" id="PF13408">
    <property type="entry name" value="Zn_ribbon_recom"/>
    <property type="match status" value="1"/>
</dbReference>
<feature type="compositionally biased region" description="Low complexity" evidence="2">
    <location>
        <begin position="467"/>
        <end position="479"/>
    </location>
</feature>
<dbReference type="PANTHER" id="PTHR30461:SF19">
    <property type="entry name" value="SITE-SPECIFIC RECOMBINASE RESOLVASE FAMILY"/>
    <property type="match status" value="1"/>
</dbReference>
<dbReference type="InterPro" id="IPR050639">
    <property type="entry name" value="SSR_resolvase"/>
</dbReference>
<reference evidence="5" key="1">
    <citation type="submission" date="2019-08" db="EMBL/GenBank/DDBJ databases">
        <title>Limnoglobus roseus gen. nov., sp. nov., a novel freshwater planctomycete with a giant genome from the family Gemmataceae.</title>
        <authorList>
            <person name="Kulichevskaya I.S."/>
            <person name="Naumoff D.G."/>
            <person name="Miroshnikov K."/>
            <person name="Ivanova A."/>
            <person name="Philippov D.A."/>
            <person name="Hakobyan A."/>
            <person name="Rijpstra I.C."/>
            <person name="Sinninghe Damste J.S."/>
            <person name="Liesack W."/>
            <person name="Dedysh S.N."/>
        </authorList>
    </citation>
    <scope>NUCLEOTIDE SEQUENCE [LARGE SCALE GENOMIC DNA]</scope>
    <source>
        <strain evidence="5">PX52</strain>
    </source>
</reference>
<keyword evidence="1" id="KW-0175">Coiled coil</keyword>
<evidence type="ECO:0000259" key="3">
    <source>
        <dbReference type="PROSITE" id="PS51737"/>
    </source>
</evidence>
<dbReference type="InterPro" id="IPR038109">
    <property type="entry name" value="DNA_bind_recomb_sf"/>
</dbReference>
<dbReference type="AlphaFoldDB" id="A0A5C1ACF8"/>
<dbReference type="InterPro" id="IPR011109">
    <property type="entry name" value="DNA_bind_recombinase_dom"/>
</dbReference>
<organism evidence="4 5">
    <name type="scientific">Limnoglobus roseus</name>
    <dbReference type="NCBI Taxonomy" id="2598579"/>
    <lineage>
        <taxon>Bacteria</taxon>
        <taxon>Pseudomonadati</taxon>
        <taxon>Planctomycetota</taxon>
        <taxon>Planctomycetia</taxon>
        <taxon>Gemmatales</taxon>
        <taxon>Gemmataceae</taxon>
        <taxon>Limnoglobus</taxon>
    </lineage>
</organism>
<dbReference type="PROSITE" id="PS51737">
    <property type="entry name" value="RECOMBINASE_DNA_BIND"/>
    <property type="match status" value="1"/>
</dbReference>
<feature type="region of interest" description="Disordered" evidence="2">
    <location>
        <begin position="456"/>
        <end position="489"/>
    </location>
</feature>
<dbReference type="Proteomes" id="UP000324974">
    <property type="component" value="Chromosome"/>
</dbReference>
<dbReference type="KEGG" id="lrs:PX52LOC_04055"/>
<feature type="compositionally biased region" description="Basic residues" evidence="2">
    <location>
        <begin position="480"/>
        <end position="489"/>
    </location>
</feature>
<feature type="domain" description="Recombinase" evidence="3">
    <location>
        <begin position="13"/>
        <end position="151"/>
    </location>
</feature>
<dbReference type="GO" id="GO:0000150">
    <property type="term" value="F:DNA strand exchange activity"/>
    <property type="evidence" value="ECO:0007669"/>
    <property type="project" value="InterPro"/>
</dbReference>
<dbReference type="EMBL" id="CP042425">
    <property type="protein sequence ID" value="QEL17079.1"/>
    <property type="molecule type" value="Genomic_DNA"/>
</dbReference>
<dbReference type="Pfam" id="PF07508">
    <property type="entry name" value="Recombinase"/>
    <property type="match status" value="1"/>
</dbReference>
<accession>A0A5C1ACF8</accession>
<dbReference type="RefSeq" id="WP_149111733.1">
    <property type="nucleotide sequence ID" value="NZ_CP042425.1"/>
</dbReference>
<feature type="coiled-coil region" evidence="1">
    <location>
        <begin position="323"/>
        <end position="394"/>
    </location>
</feature>